<dbReference type="Pfam" id="PF13589">
    <property type="entry name" value="HATPase_c_3"/>
    <property type="match status" value="1"/>
</dbReference>
<dbReference type="InterPro" id="IPR020568">
    <property type="entry name" value="Ribosomal_Su5_D2-typ_SF"/>
</dbReference>
<dbReference type="InterPro" id="IPR032189">
    <property type="entry name" value="Mlh1_C"/>
</dbReference>
<dbReference type="OrthoDB" id="10263226at2759"/>
<dbReference type="AlphaFoldDB" id="A0A0M8MX41"/>
<dbReference type="InterPro" id="IPR002099">
    <property type="entry name" value="MutL/Mlh/PMS"/>
</dbReference>
<dbReference type="GeneID" id="28728754"/>
<evidence type="ECO:0000259" key="6">
    <source>
        <dbReference type="SMART" id="SM01340"/>
    </source>
</evidence>
<comment type="subcellular location">
    <subcellularLocation>
        <location evidence="1">Nucleus</location>
    </subcellularLocation>
</comment>
<dbReference type="NCBIfam" id="TIGR00585">
    <property type="entry name" value="mutl"/>
    <property type="match status" value="1"/>
</dbReference>
<evidence type="ECO:0000256" key="4">
    <source>
        <dbReference type="ARBA" id="ARBA00023204"/>
    </source>
</evidence>
<dbReference type="SUPFAM" id="SSF54211">
    <property type="entry name" value="Ribosomal protein S5 domain 2-like"/>
    <property type="match status" value="1"/>
</dbReference>
<dbReference type="CDD" id="cd16926">
    <property type="entry name" value="HATPase_MutL-MLH-PMS-like"/>
    <property type="match status" value="1"/>
</dbReference>
<dbReference type="PANTHER" id="PTHR10073">
    <property type="entry name" value="DNA MISMATCH REPAIR PROTEIN MLH, PMS, MUTL"/>
    <property type="match status" value="1"/>
</dbReference>
<dbReference type="GO" id="GO:0061982">
    <property type="term" value="P:meiosis I cell cycle process"/>
    <property type="evidence" value="ECO:0007669"/>
    <property type="project" value="UniProtKB-ARBA"/>
</dbReference>
<evidence type="ECO:0000256" key="2">
    <source>
        <dbReference type="ARBA" id="ARBA00006082"/>
    </source>
</evidence>
<dbReference type="InterPro" id="IPR014762">
    <property type="entry name" value="DNA_mismatch_repair_CS"/>
</dbReference>
<dbReference type="InterPro" id="IPR013507">
    <property type="entry name" value="DNA_mismatch_S5_2-like"/>
</dbReference>
<name>A0A0M8MX41_9BASI</name>
<dbReference type="GO" id="GO:0032389">
    <property type="term" value="C:MutLalpha complex"/>
    <property type="evidence" value="ECO:0007669"/>
    <property type="project" value="TreeGrafter"/>
</dbReference>
<accession>A0A0M8MX41</accession>
<keyword evidence="3" id="KW-0227">DNA damage</keyword>
<dbReference type="Pfam" id="PF01119">
    <property type="entry name" value="DNA_mis_repair"/>
    <property type="match status" value="1"/>
</dbReference>
<dbReference type="RefSeq" id="XP_017993202.1">
    <property type="nucleotide sequence ID" value="XM_018136879.1"/>
</dbReference>
<dbReference type="Pfam" id="PF16413">
    <property type="entry name" value="Mlh1_C"/>
    <property type="match status" value="1"/>
</dbReference>
<evidence type="ECO:0000256" key="3">
    <source>
        <dbReference type="ARBA" id="ARBA00022763"/>
    </source>
</evidence>
<dbReference type="Gene3D" id="3.30.230.10">
    <property type="match status" value="1"/>
</dbReference>
<reference evidence="7 8" key="1">
    <citation type="submission" date="2015-07" db="EMBL/GenBank/DDBJ databases">
        <title>Draft Genome Sequence of Malassezia furfur CBS1878 and Malassezia pachydermatis CBS1879.</title>
        <authorList>
            <person name="Triana S."/>
            <person name="Ohm R."/>
            <person name="Gonzalez A."/>
            <person name="DeCock H."/>
            <person name="Restrepo S."/>
            <person name="Celis A."/>
        </authorList>
    </citation>
    <scope>NUCLEOTIDE SEQUENCE [LARGE SCALE GENOMIC DNA]</scope>
    <source>
        <strain evidence="7 8">CBS 1879</strain>
    </source>
</reference>
<dbReference type="GO" id="GO:0006298">
    <property type="term" value="P:mismatch repair"/>
    <property type="evidence" value="ECO:0007669"/>
    <property type="project" value="InterPro"/>
</dbReference>
<dbReference type="GO" id="GO:0030983">
    <property type="term" value="F:mismatched DNA binding"/>
    <property type="evidence" value="ECO:0007669"/>
    <property type="project" value="InterPro"/>
</dbReference>
<organism evidence="7 8">
    <name type="scientific">Malassezia pachydermatis</name>
    <dbReference type="NCBI Taxonomy" id="77020"/>
    <lineage>
        <taxon>Eukaryota</taxon>
        <taxon>Fungi</taxon>
        <taxon>Dikarya</taxon>
        <taxon>Basidiomycota</taxon>
        <taxon>Ustilaginomycotina</taxon>
        <taxon>Malasseziomycetes</taxon>
        <taxon>Malasseziales</taxon>
        <taxon>Malasseziaceae</taxon>
        <taxon>Malassezia</taxon>
    </lineage>
</organism>
<evidence type="ECO:0000256" key="1">
    <source>
        <dbReference type="ARBA" id="ARBA00004123"/>
    </source>
</evidence>
<dbReference type="PROSITE" id="PS00058">
    <property type="entry name" value="DNA_MISMATCH_REPAIR_1"/>
    <property type="match status" value="1"/>
</dbReference>
<keyword evidence="8" id="KW-1185">Reference proteome</keyword>
<dbReference type="GO" id="GO:0140664">
    <property type="term" value="F:ATP-dependent DNA damage sensor activity"/>
    <property type="evidence" value="ECO:0007669"/>
    <property type="project" value="InterPro"/>
</dbReference>
<comment type="similarity">
    <text evidence="2">Belongs to the DNA mismatch repair MutL/HexB family.</text>
</comment>
<dbReference type="SUPFAM" id="SSF55874">
    <property type="entry name" value="ATPase domain of HSP90 chaperone/DNA topoisomerase II/histidine kinase"/>
    <property type="match status" value="1"/>
</dbReference>
<protein>
    <submittedName>
        <fullName evidence="7">Dna mismatch repair protein</fullName>
    </submittedName>
</protein>
<feature type="domain" description="DNA mismatch repair protein S5" evidence="6">
    <location>
        <begin position="241"/>
        <end position="361"/>
    </location>
</feature>
<keyword evidence="5" id="KW-0539">Nucleus</keyword>
<dbReference type="InterPro" id="IPR036890">
    <property type="entry name" value="HATPase_C_sf"/>
</dbReference>
<dbReference type="SMART" id="SM01340">
    <property type="entry name" value="DNA_mis_repair"/>
    <property type="match status" value="1"/>
</dbReference>
<dbReference type="VEuPathDB" id="FungiDB:Malapachy_2389"/>
<dbReference type="Gene3D" id="3.30.565.10">
    <property type="entry name" value="Histidine kinase-like ATPase, C-terminal domain"/>
    <property type="match status" value="1"/>
</dbReference>
<gene>
    <name evidence="7" type="ORF">Malapachy_2389</name>
</gene>
<dbReference type="Proteomes" id="UP000037751">
    <property type="component" value="Unassembled WGS sequence"/>
</dbReference>
<sequence>MEEACSDTASGREARPSIERLHPDVINRIAAGEVCSLLYLISLIIQRPSNALKELLENSLDAGATQIKVICKEGGMKLLQIQDNGCGIQKDDLPLLCERFATSKLRQFEDLSHMTTFGFRGEALASISYVSASVQVVTKIRKDACAYKAAYFAGALQSDPTPCAGTDGTSITVQDLFFNAPQRRKAFKSNSEEYNRILDVMSKYALHFGARGVGFSCKKADVAALDLNTPSRSSLSTLDVIKVVYGSTLARDLLHIPPIEEDALGLRAEGWMSNANWISKKAVFICFINDRLVESPSLKRALESMYALFLPKGRHPWIYVHITIDPTRIDVNVHPTKQEVHFLDEEDIFELITTKAQDILSSHSSCRVYSTNKAPMGKEVSDNTVQILRSQSSERYDPRHLVRVDHKDQSLDAMLVTPKKATVSRVDGSDAIPESACELTSILELRRELDTDADPHRTTMLQNHSFVGVVDLKKGLSLIQYGTQLYLVHHGILVEEFCYQLALRQFGAYITVQLDPPTLLSDLVGLGYDMEDDEEQKKAIGIPREDVIQRICRTILRRADMLQDYFGIEIDPTTGLVHAIPTLLPNHGRFGLALERLPTFFFRLGPQVDWDNEKGCFYTMCRELAYAHVPASCGTYHLTIPDEAQEEETWTIQHVWFAHMSNIRGRIVVPKSMPEDAMLKVANLPDLCTYLVYLTEDRVFERC</sequence>
<dbReference type="GO" id="GO:0016887">
    <property type="term" value="F:ATP hydrolysis activity"/>
    <property type="evidence" value="ECO:0007669"/>
    <property type="project" value="InterPro"/>
</dbReference>
<keyword evidence="4" id="KW-0234">DNA repair</keyword>
<dbReference type="GO" id="GO:0005524">
    <property type="term" value="F:ATP binding"/>
    <property type="evidence" value="ECO:0007669"/>
    <property type="project" value="InterPro"/>
</dbReference>
<dbReference type="FunFam" id="3.30.565.10:FF:000109">
    <property type="entry name" value="Related to MLH1-DNA mismatch repair protein"/>
    <property type="match status" value="1"/>
</dbReference>
<dbReference type="InterPro" id="IPR038973">
    <property type="entry name" value="MutL/Mlh/Pms-like"/>
</dbReference>
<dbReference type="FunFam" id="3.30.230.10:FF:000014">
    <property type="entry name" value="DNA mismatch repair protein Mlh1"/>
    <property type="match status" value="1"/>
</dbReference>
<proteinExistence type="inferred from homology"/>
<evidence type="ECO:0000313" key="7">
    <source>
        <dbReference type="EMBL" id="KOS15570.1"/>
    </source>
</evidence>
<evidence type="ECO:0000313" key="8">
    <source>
        <dbReference type="Proteomes" id="UP000037751"/>
    </source>
</evidence>
<dbReference type="InterPro" id="IPR014721">
    <property type="entry name" value="Ribsml_uS5_D2-typ_fold_subgr"/>
</dbReference>
<evidence type="ECO:0000256" key="5">
    <source>
        <dbReference type="ARBA" id="ARBA00023242"/>
    </source>
</evidence>
<dbReference type="STRING" id="77020.A0A0M8MX41"/>
<dbReference type="PANTHER" id="PTHR10073:SF12">
    <property type="entry name" value="DNA MISMATCH REPAIR PROTEIN MLH1"/>
    <property type="match status" value="1"/>
</dbReference>
<comment type="caution">
    <text evidence="7">The sequence shown here is derived from an EMBL/GenBank/DDBJ whole genome shotgun (WGS) entry which is preliminary data.</text>
</comment>
<dbReference type="EMBL" id="LGAV01000002">
    <property type="protein sequence ID" value="KOS15570.1"/>
    <property type="molecule type" value="Genomic_DNA"/>
</dbReference>